<dbReference type="SUPFAM" id="SSF50952">
    <property type="entry name" value="Soluble quinoprotein glucose dehydrogenase"/>
    <property type="match status" value="1"/>
</dbReference>
<dbReference type="Proteomes" id="UP001139461">
    <property type="component" value="Unassembled WGS sequence"/>
</dbReference>
<reference evidence="5" key="1">
    <citation type="submission" date="2021-09" db="EMBL/GenBank/DDBJ databases">
        <title>Genome of Aequorivita sp. strain F47161.</title>
        <authorList>
            <person name="Wang Y."/>
        </authorList>
    </citation>
    <scope>NUCLEOTIDE SEQUENCE</scope>
    <source>
        <strain evidence="5">F47161</strain>
    </source>
</reference>
<protein>
    <submittedName>
        <fullName evidence="5">PQQ-dependent sugar dehydrogenase</fullName>
    </submittedName>
</protein>
<dbReference type="InterPro" id="IPR011041">
    <property type="entry name" value="Quinoprot_gluc/sorb_DH_b-prop"/>
</dbReference>
<dbReference type="Pfam" id="PF07995">
    <property type="entry name" value="GSDH"/>
    <property type="match status" value="1"/>
</dbReference>
<accession>A0A9X1QW70</accession>
<dbReference type="NCBIfam" id="TIGR04183">
    <property type="entry name" value="Por_Secre_tail"/>
    <property type="match status" value="1"/>
</dbReference>
<dbReference type="PANTHER" id="PTHR19328">
    <property type="entry name" value="HEDGEHOG-INTERACTING PROTEIN"/>
    <property type="match status" value="1"/>
</dbReference>
<evidence type="ECO:0000256" key="1">
    <source>
        <dbReference type="ARBA" id="ARBA00022729"/>
    </source>
</evidence>
<gene>
    <name evidence="5" type="ORF">K8089_13570</name>
</gene>
<name>A0A9X1QW70_9FLAO</name>
<proteinExistence type="predicted"/>
<dbReference type="EMBL" id="JAIRBA010000031">
    <property type="protein sequence ID" value="MCG2420053.1"/>
    <property type="molecule type" value="Genomic_DNA"/>
</dbReference>
<feature type="domain" description="Glucose/Sorbosone dehydrogenase" evidence="3">
    <location>
        <begin position="31"/>
        <end position="324"/>
    </location>
</feature>
<dbReference type="InterPro" id="IPR026444">
    <property type="entry name" value="Secre_tail"/>
</dbReference>
<keyword evidence="1 2" id="KW-0732">Signal</keyword>
<keyword evidence="6" id="KW-1185">Reference proteome</keyword>
<evidence type="ECO:0000256" key="2">
    <source>
        <dbReference type="SAM" id="SignalP"/>
    </source>
</evidence>
<dbReference type="RefSeq" id="WP_237603836.1">
    <property type="nucleotide sequence ID" value="NZ_JAIRBA010000031.1"/>
</dbReference>
<feature type="domain" description="Secretion system C-terminal sorting" evidence="4">
    <location>
        <begin position="388"/>
        <end position="458"/>
    </location>
</feature>
<evidence type="ECO:0000313" key="6">
    <source>
        <dbReference type="Proteomes" id="UP001139461"/>
    </source>
</evidence>
<organism evidence="5 6">
    <name type="scientific">Aequorivita vitellina</name>
    <dbReference type="NCBI Taxonomy" id="2874475"/>
    <lineage>
        <taxon>Bacteria</taxon>
        <taxon>Pseudomonadati</taxon>
        <taxon>Bacteroidota</taxon>
        <taxon>Flavobacteriia</taxon>
        <taxon>Flavobacteriales</taxon>
        <taxon>Flavobacteriaceae</taxon>
        <taxon>Aequorivita</taxon>
    </lineage>
</organism>
<dbReference type="AlphaFoldDB" id="A0A9X1QW70"/>
<dbReference type="Gene3D" id="2.120.10.30">
    <property type="entry name" value="TolB, C-terminal domain"/>
    <property type="match status" value="1"/>
</dbReference>
<comment type="caution">
    <text evidence="5">The sequence shown here is derived from an EMBL/GenBank/DDBJ whole genome shotgun (WGS) entry which is preliminary data.</text>
</comment>
<dbReference type="InterPro" id="IPR012938">
    <property type="entry name" value="Glc/Sorbosone_DH"/>
</dbReference>
<evidence type="ECO:0000259" key="3">
    <source>
        <dbReference type="Pfam" id="PF07995"/>
    </source>
</evidence>
<dbReference type="InterPro" id="IPR011042">
    <property type="entry name" value="6-blade_b-propeller_TolB-like"/>
</dbReference>
<evidence type="ECO:0000259" key="4">
    <source>
        <dbReference type="Pfam" id="PF18962"/>
    </source>
</evidence>
<sequence length="459" mass="50635">MKNLLLPLCFFIFSTLVFSQDVSIELFKDNFNQPLSLQHANDDRLFVVEKGGKVKIIQVNGTVNTTPYLDISAQITTNGERGLLGLAFHPNYANNGFFYVNYTDTNGDTQISRFSVDSNNPDLADFNSELPLISYDQPASNHNGGNLAFGPDGYLYIASGDGGGSGDPNDRGQDLIYPLGKILRIDVDNPTGGNNYGIPATNPFVGDPNALDEIWAYGLRNPWRFSFDFTENNIWIADVGQTSREEINRANITEAGLNYGWRCYEGTQPFNTQNCPPQSEMTFPLAEYTHTSGNCSISGGFVYRGSIYTDIYGLYFFADFCSGLIGTVDDAGNLVEHGTFTGSWVSFGEDVTKELYLLDLGGSIYKIKGDEIASTEDFSIENTLSMLPNPASENVSFSLNNEQLNSISLFDVRGRLIISEENIFNSEKTISISNLKSGIYFAKITSTKAQNIIKKLIVQ</sequence>
<evidence type="ECO:0000313" key="5">
    <source>
        <dbReference type="EMBL" id="MCG2420053.1"/>
    </source>
</evidence>
<feature type="chain" id="PRO_5040976686" evidence="2">
    <location>
        <begin position="20"/>
        <end position="459"/>
    </location>
</feature>
<feature type="signal peptide" evidence="2">
    <location>
        <begin position="1"/>
        <end position="19"/>
    </location>
</feature>
<dbReference type="PANTHER" id="PTHR19328:SF75">
    <property type="entry name" value="ALDOSE SUGAR DEHYDROGENASE YLII"/>
    <property type="match status" value="1"/>
</dbReference>
<dbReference type="Pfam" id="PF18962">
    <property type="entry name" value="Por_Secre_tail"/>
    <property type="match status" value="1"/>
</dbReference>